<dbReference type="AlphaFoldDB" id="A0A413V6J0"/>
<proteinExistence type="predicted"/>
<protein>
    <submittedName>
        <fullName evidence="2">EpsG family protein</fullName>
    </submittedName>
</protein>
<feature type="transmembrane region" description="Helical" evidence="1">
    <location>
        <begin position="253"/>
        <end position="272"/>
    </location>
</feature>
<name>A0A413V6J0_9BACE</name>
<sequence>MLFQLFIFVVLLLLVNRGNNSNYSDKLKEKNRKTFIFVAMVLLTVQSGFRNLAVGSDTFQYYNHFEMAITSSWASLIDSFIGFIHGGEGKDPGYALLQKTFGTFFPSYRLFLIMVAAFFFYALGKTFKEYTSSNMEVLISIALYQCLYYTFFSITGIRQTIASGILLLALPYVFERKLWKFLLLLVLAATQHKSALLFAPFYLLPLVKDSRKFILLAFVLFAPMWIFGGQIAKYLVMGSIFEQYASYLEQNEIAGAYTFALYMIILGVFMFGNYKQIVNTDGRNNVFVCAVSIAIMLTPLTMIDPSNMRIVQYYSVFGLLVLPKCFISIQFRYNMDLSMIVFLFLAAYTLYRMESYAFFWQDMELGINYGGGIINDNSIRY</sequence>
<evidence type="ECO:0000313" key="2">
    <source>
        <dbReference type="EMBL" id="RHB29218.1"/>
    </source>
</evidence>
<reference evidence="2 3" key="1">
    <citation type="submission" date="2018-08" db="EMBL/GenBank/DDBJ databases">
        <title>A genome reference for cultivated species of the human gut microbiota.</title>
        <authorList>
            <person name="Zou Y."/>
            <person name="Xue W."/>
            <person name="Luo G."/>
        </authorList>
    </citation>
    <scope>NUCLEOTIDE SEQUENCE [LARGE SCALE GENOMIC DNA]</scope>
    <source>
        <strain evidence="2 3">AM40-30BH</strain>
    </source>
</reference>
<accession>A0A413V6J0</accession>
<feature type="transmembrane region" description="Helical" evidence="1">
    <location>
        <begin position="213"/>
        <end position="232"/>
    </location>
</feature>
<feature type="transmembrane region" description="Helical" evidence="1">
    <location>
        <begin position="33"/>
        <end position="53"/>
    </location>
</feature>
<dbReference type="Proteomes" id="UP000284379">
    <property type="component" value="Unassembled WGS sequence"/>
</dbReference>
<feature type="transmembrane region" description="Helical" evidence="1">
    <location>
        <begin position="104"/>
        <end position="123"/>
    </location>
</feature>
<feature type="transmembrane region" description="Helical" evidence="1">
    <location>
        <begin position="157"/>
        <end position="174"/>
    </location>
</feature>
<evidence type="ECO:0000256" key="1">
    <source>
        <dbReference type="SAM" id="Phobius"/>
    </source>
</evidence>
<feature type="transmembrane region" description="Helical" evidence="1">
    <location>
        <begin position="310"/>
        <end position="331"/>
    </location>
</feature>
<dbReference type="EMBL" id="QSGO01000033">
    <property type="protein sequence ID" value="RHB29218.1"/>
    <property type="molecule type" value="Genomic_DNA"/>
</dbReference>
<keyword evidence="1" id="KW-0812">Transmembrane</keyword>
<dbReference type="Pfam" id="PF14897">
    <property type="entry name" value="EpsG"/>
    <property type="match status" value="1"/>
</dbReference>
<dbReference type="RefSeq" id="WP_122202328.1">
    <property type="nucleotide sequence ID" value="NZ_CABJFV010000033.1"/>
</dbReference>
<dbReference type="InterPro" id="IPR049458">
    <property type="entry name" value="EpsG-like"/>
</dbReference>
<evidence type="ECO:0000313" key="3">
    <source>
        <dbReference type="Proteomes" id="UP000284379"/>
    </source>
</evidence>
<feature type="transmembrane region" description="Helical" evidence="1">
    <location>
        <begin position="284"/>
        <end position="303"/>
    </location>
</feature>
<gene>
    <name evidence="2" type="ORF">DW888_19960</name>
</gene>
<comment type="caution">
    <text evidence="2">The sequence shown here is derived from an EMBL/GenBank/DDBJ whole genome shotgun (WGS) entry which is preliminary data.</text>
</comment>
<organism evidence="2 3">
    <name type="scientific">Bacteroides nordii</name>
    <dbReference type="NCBI Taxonomy" id="291645"/>
    <lineage>
        <taxon>Bacteria</taxon>
        <taxon>Pseudomonadati</taxon>
        <taxon>Bacteroidota</taxon>
        <taxon>Bacteroidia</taxon>
        <taxon>Bacteroidales</taxon>
        <taxon>Bacteroidaceae</taxon>
        <taxon>Bacteroides</taxon>
    </lineage>
</organism>
<keyword evidence="1" id="KW-0472">Membrane</keyword>
<feature type="transmembrane region" description="Helical" evidence="1">
    <location>
        <begin position="337"/>
        <end position="353"/>
    </location>
</feature>
<feature type="transmembrane region" description="Helical" evidence="1">
    <location>
        <begin position="181"/>
        <end position="201"/>
    </location>
</feature>
<keyword evidence="1" id="KW-1133">Transmembrane helix</keyword>